<feature type="transmembrane region" description="Helical" evidence="6">
    <location>
        <begin position="219"/>
        <end position="245"/>
    </location>
</feature>
<organism evidence="8 9">
    <name type="scientific">Rhodovulum sulfidophilum</name>
    <name type="common">Rhodobacter sulfidophilus</name>
    <dbReference type="NCBI Taxonomy" id="35806"/>
    <lineage>
        <taxon>Bacteria</taxon>
        <taxon>Pseudomonadati</taxon>
        <taxon>Pseudomonadota</taxon>
        <taxon>Alphaproteobacteria</taxon>
        <taxon>Rhodobacterales</taxon>
        <taxon>Paracoccaceae</taxon>
        <taxon>Rhodovulum</taxon>
    </lineage>
</organism>
<evidence type="ECO:0000256" key="4">
    <source>
        <dbReference type="ARBA" id="ARBA00022989"/>
    </source>
</evidence>
<dbReference type="GO" id="GO:0005886">
    <property type="term" value="C:plasma membrane"/>
    <property type="evidence" value="ECO:0007669"/>
    <property type="project" value="TreeGrafter"/>
</dbReference>
<keyword evidence="2" id="KW-0813">Transport</keyword>
<dbReference type="Proteomes" id="UP000064912">
    <property type="component" value="Chromosome"/>
</dbReference>
<name>A0A0D6AXX9_RHOSU</name>
<feature type="transmembrane region" description="Helical" evidence="6">
    <location>
        <begin position="413"/>
        <end position="436"/>
    </location>
</feature>
<dbReference type="eggNOG" id="COG0477">
    <property type="taxonomic scope" value="Bacteria"/>
</dbReference>
<accession>A0A0D6AXX9</accession>
<feature type="transmembrane region" description="Helical" evidence="6">
    <location>
        <begin position="121"/>
        <end position="143"/>
    </location>
</feature>
<dbReference type="SUPFAM" id="SSF103473">
    <property type="entry name" value="MFS general substrate transporter"/>
    <property type="match status" value="1"/>
</dbReference>
<feature type="transmembrane region" description="Helical" evidence="6">
    <location>
        <begin position="350"/>
        <end position="367"/>
    </location>
</feature>
<proteinExistence type="predicted"/>
<feature type="transmembrane region" description="Helical" evidence="6">
    <location>
        <begin position="379"/>
        <end position="401"/>
    </location>
</feature>
<feature type="transmembrane region" description="Helical" evidence="6">
    <location>
        <begin position="322"/>
        <end position="343"/>
    </location>
</feature>
<dbReference type="AlphaFoldDB" id="A0A0D6AXX9"/>
<dbReference type="KEGG" id="rsu:NHU_00113"/>
<dbReference type="PATRIC" id="fig|35806.4.peg.113"/>
<evidence type="ECO:0000313" key="9">
    <source>
        <dbReference type="Proteomes" id="UP000064912"/>
    </source>
</evidence>
<feature type="domain" description="Major facilitator superfamily (MFS) profile" evidence="7">
    <location>
        <begin position="31"/>
        <end position="482"/>
    </location>
</feature>
<dbReference type="EMBL" id="AP014800">
    <property type="protein sequence ID" value="BAQ67284.1"/>
    <property type="molecule type" value="Genomic_DNA"/>
</dbReference>
<evidence type="ECO:0000256" key="3">
    <source>
        <dbReference type="ARBA" id="ARBA00022692"/>
    </source>
</evidence>
<feature type="transmembrane region" description="Helical" evidence="6">
    <location>
        <begin position="507"/>
        <end position="527"/>
    </location>
</feature>
<keyword evidence="5 6" id="KW-0472">Membrane</keyword>
<dbReference type="GO" id="GO:0012505">
    <property type="term" value="C:endomembrane system"/>
    <property type="evidence" value="ECO:0007669"/>
    <property type="project" value="UniProtKB-SubCell"/>
</dbReference>
<evidence type="ECO:0000256" key="6">
    <source>
        <dbReference type="SAM" id="Phobius"/>
    </source>
</evidence>
<keyword evidence="3 6" id="KW-0812">Transmembrane</keyword>
<feature type="transmembrane region" description="Helical" evidence="6">
    <location>
        <begin position="187"/>
        <end position="207"/>
    </location>
</feature>
<feature type="transmembrane region" description="Helical" evidence="6">
    <location>
        <begin position="251"/>
        <end position="271"/>
    </location>
</feature>
<evidence type="ECO:0000259" key="7">
    <source>
        <dbReference type="PROSITE" id="PS50850"/>
    </source>
</evidence>
<dbReference type="Gene3D" id="1.20.1250.20">
    <property type="entry name" value="MFS general substrate transporter like domains"/>
    <property type="match status" value="1"/>
</dbReference>
<dbReference type="PANTHER" id="PTHR23501">
    <property type="entry name" value="MAJOR FACILITATOR SUPERFAMILY"/>
    <property type="match status" value="1"/>
</dbReference>
<evidence type="ECO:0000256" key="5">
    <source>
        <dbReference type="ARBA" id="ARBA00023136"/>
    </source>
</evidence>
<dbReference type="GO" id="GO:0022857">
    <property type="term" value="F:transmembrane transporter activity"/>
    <property type="evidence" value="ECO:0007669"/>
    <property type="project" value="InterPro"/>
</dbReference>
<dbReference type="PANTHER" id="PTHR23501:SF191">
    <property type="entry name" value="VACUOLAR BASIC AMINO ACID TRANSPORTER 4"/>
    <property type="match status" value="1"/>
</dbReference>
<feature type="transmembrane region" description="Helical" evidence="6">
    <location>
        <begin position="97"/>
        <end position="115"/>
    </location>
</feature>
<evidence type="ECO:0000313" key="8">
    <source>
        <dbReference type="EMBL" id="BAQ67284.1"/>
    </source>
</evidence>
<evidence type="ECO:0000256" key="2">
    <source>
        <dbReference type="ARBA" id="ARBA00022448"/>
    </source>
</evidence>
<keyword evidence="4 6" id="KW-1133">Transmembrane helix</keyword>
<comment type="subcellular location">
    <subcellularLocation>
        <location evidence="1">Endomembrane system</location>
        <topology evidence="1">Multi-pass membrane protein</topology>
    </subcellularLocation>
</comment>
<dbReference type="InterPro" id="IPR020846">
    <property type="entry name" value="MFS_dom"/>
</dbReference>
<feature type="transmembrane region" description="Helical" evidence="6">
    <location>
        <begin position="155"/>
        <end position="175"/>
    </location>
</feature>
<evidence type="ECO:0000256" key="1">
    <source>
        <dbReference type="ARBA" id="ARBA00004127"/>
    </source>
</evidence>
<dbReference type="PROSITE" id="PS50850">
    <property type="entry name" value="MFS"/>
    <property type="match status" value="1"/>
</dbReference>
<dbReference type="InterPro" id="IPR036259">
    <property type="entry name" value="MFS_trans_sf"/>
</dbReference>
<reference evidence="8 9" key="1">
    <citation type="submission" date="2015-02" db="EMBL/GenBank/DDBJ databases">
        <title>Genome sequene of Rhodovulum sulfidophilum DSM 2351.</title>
        <authorList>
            <person name="Nagao N."/>
        </authorList>
    </citation>
    <scope>NUCLEOTIDE SEQUENCE [LARGE SCALE GENOMIC DNA]</scope>
    <source>
        <strain evidence="8 9">DSM 2351</strain>
    </source>
</reference>
<protein>
    <submittedName>
        <fullName evidence="8">Major facilitator superfamily protein</fullName>
    </submittedName>
</protein>
<gene>
    <name evidence="8" type="ORF">NHU_00113</name>
</gene>
<sequence>MPAAVPSDAPAPAPQPQPTGLTRSLPLAAAYMLASMFIALSQSLGQGFLAANIPTLAGELGATQSQTAWLMVAFMAPRASLPLMLIKIRSQYGLRRFAEVSIALYAAVALLSLLTRDLRSALLVELLSGISAAPLATLAFLYALEPLPQRLKLTVGLPFALSFIALGMPLARAISPTVLTDGGWTDILLLKLGMAMVCLFLVFLLPLPHGERTRSIRGLDLISFSLIAASFGGLVACFTTGYIYWWTAAAWMGPVLALSIAGLVLALVIELHRTAPLLDVRWLATPEMLHLTAALLIFRVILSEQTAGAPGLFRTLGFAPEQIAPLFWGISLATLAGGAACALVMKLDRVPAIHVAALLLIALGSAMDAHANTDVSPTLMIASQAMVGFAAAMFLPSAMAAGLVKALSKGPQYLLSFVIVFLSSQILGGTVGAGLFRTFVAVRTTAHSQALAAGLQTGDPLVAARLAGIAAQLSTTVTDPVRLKAEAVAQLAADTARQATVSAYNDVFALISALALCALAALLGHIARDWLRARMARRVPADG</sequence>